<proteinExistence type="predicted"/>
<reference evidence="1 2" key="1">
    <citation type="submission" date="2019-05" db="EMBL/GenBank/DDBJ databases">
        <title>A comparative analysis of the Nautiliaceae.</title>
        <authorList>
            <person name="Grosche A."/>
            <person name="Smedile F."/>
            <person name="Vetriani C."/>
        </authorList>
    </citation>
    <scope>NUCLEOTIDE SEQUENCE [LARGE SCALE GENOMIC DNA]</scope>
    <source>
        <strain evidence="1 2">TB-2</strain>
    </source>
</reference>
<gene>
    <name evidence="1" type="ORF">FE773_02660</name>
</gene>
<dbReference type="RefSeq" id="WP_138323010.1">
    <property type="nucleotide sequence ID" value="NZ_CP040463.1"/>
</dbReference>
<evidence type="ECO:0000313" key="1">
    <source>
        <dbReference type="EMBL" id="QCT94113.1"/>
    </source>
</evidence>
<name>A0ABX5V777_9BACT</name>
<organism evidence="1 2">
    <name type="scientific">Caminibacter mediatlanticus TB-2</name>
    <dbReference type="NCBI Taxonomy" id="391592"/>
    <lineage>
        <taxon>Bacteria</taxon>
        <taxon>Pseudomonadati</taxon>
        <taxon>Campylobacterota</taxon>
        <taxon>Epsilonproteobacteria</taxon>
        <taxon>Nautiliales</taxon>
        <taxon>Nautiliaceae</taxon>
        <taxon>Caminibacter</taxon>
    </lineage>
</organism>
<keyword evidence="2" id="KW-1185">Reference proteome</keyword>
<dbReference type="Proteomes" id="UP000306825">
    <property type="component" value="Chromosome"/>
</dbReference>
<sequence length="216" mass="24898">MIIRGESNIIKVYDLTPLIDIESYDLSDSKELENFQETVVSFIDSGEAEAVDLPEDLIGIVPDTAEIEINDNTYTFEDVEYINKSVDELISENFEEGDLLLLLQGNGDGYFEYEENPDINDLKIGYTACDVDTPEEPVYDFFCDLMLPKIVEVKNERIEIVATNFYPKDTMIGEVYIVRKEDGNKYLEKVTNIDVMHFHWDLFEDIIQVDYDEPIA</sequence>
<accession>A0ABX5V777</accession>
<dbReference type="EMBL" id="CP040463">
    <property type="protein sequence ID" value="QCT94113.1"/>
    <property type="molecule type" value="Genomic_DNA"/>
</dbReference>
<protein>
    <submittedName>
        <fullName evidence="1">Uncharacterized protein</fullName>
    </submittedName>
</protein>
<evidence type="ECO:0000313" key="2">
    <source>
        <dbReference type="Proteomes" id="UP000306825"/>
    </source>
</evidence>